<evidence type="ECO:0000313" key="4">
    <source>
        <dbReference type="Proteomes" id="UP000254807"/>
    </source>
</evidence>
<feature type="compositionally biased region" description="Basic and acidic residues" evidence="1">
    <location>
        <begin position="640"/>
        <end position="654"/>
    </location>
</feature>
<protein>
    <submittedName>
        <fullName evidence="3">Amino acid transporter</fullName>
    </submittedName>
</protein>
<feature type="transmembrane region" description="Helical" evidence="2">
    <location>
        <begin position="87"/>
        <end position="114"/>
    </location>
</feature>
<organism evidence="3 4">
    <name type="scientific">Enterococcus gallinarum</name>
    <dbReference type="NCBI Taxonomy" id="1353"/>
    <lineage>
        <taxon>Bacteria</taxon>
        <taxon>Bacillati</taxon>
        <taxon>Bacillota</taxon>
        <taxon>Bacilli</taxon>
        <taxon>Lactobacillales</taxon>
        <taxon>Enterococcaceae</taxon>
        <taxon>Enterococcus</taxon>
    </lineage>
</organism>
<reference evidence="3 4" key="1">
    <citation type="submission" date="2018-06" db="EMBL/GenBank/DDBJ databases">
        <authorList>
            <consortium name="Pathogen Informatics"/>
            <person name="Doyle S."/>
        </authorList>
    </citation>
    <scope>NUCLEOTIDE SEQUENCE [LARGE SCALE GENOMIC DNA]</scope>
    <source>
        <strain evidence="3 4">NCTC12360</strain>
    </source>
</reference>
<evidence type="ECO:0000313" key="3">
    <source>
        <dbReference type="EMBL" id="STD83379.1"/>
    </source>
</evidence>
<dbReference type="OrthoDB" id="1651731at2"/>
<dbReference type="EMBL" id="UFYW01000001">
    <property type="protein sequence ID" value="STD83379.1"/>
    <property type="molecule type" value="Genomic_DNA"/>
</dbReference>
<name>A0A376H5E5_ENTGA</name>
<dbReference type="InterPro" id="IPR058112">
    <property type="entry name" value="CD3337_EF1877-like"/>
</dbReference>
<feature type="transmembrane region" description="Helical" evidence="2">
    <location>
        <begin position="371"/>
        <end position="391"/>
    </location>
</feature>
<feature type="transmembrane region" description="Helical" evidence="2">
    <location>
        <begin position="183"/>
        <end position="204"/>
    </location>
</feature>
<feature type="transmembrane region" description="Helical" evidence="2">
    <location>
        <begin position="306"/>
        <end position="333"/>
    </location>
</feature>
<feature type="transmembrane region" description="Helical" evidence="2">
    <location>
        <begin position="150"/>
        <end position="171"/>
    </location>
</feature>
<keyword evidence="2" id="KW-0472">Membrane</keyword>
<dbReference type="Proteomes" id="UP000254807">
    <property type="component" value="Unassembled WGS sequence"/>
</dbReference>
<keyword evidence="2" id="KW-0812">Transmembrane</keyword>
<dbReference type="RefSeq" id="WP_060815637.1">
    <property type="nucleotide sequence ID" value="NZ_JBHULA010000040.1"/>
</dbReference>
<keyword evidence="4" id="KW-1185">Reference proteome</keyword>
<sequence length="654" mass="73628">MKQWYSKGVFLVTHRKLICVSLVIMLGIFFFHPTFVEAAGWVKETIGGKNAVYNFEKYSLDNYNLDFFMDTSWKWLPWKWLEGASDVVIYGIFAVTNIVWMLNVYLCYFLGFIVQDAFELDFLSELIGSLSHTIQSIAGMNGSGTLSHGLVPFFGGLLIALAGCSVIYQGVVKQQPTRAIQQAVLFLFTFICCGVFFMHTTTYLEKANEVQKEINSEMLTIAKEILPKQKGKADAIKAVRENLFSLQIKQPWLVLQFGDSDEKVVGTERITHLLKESPYGEEGKRNDLVEEEVTERKNGNLSVQKVYLRFGMVFLTFIVNIVISIGVLVLVVTLIASQVLFLLFVGFLPVAMIFSLFPNSSGLLGNALQKVFQLLFTKMGILLILTITFSISHELNALSKDKGLIWTSFLQIALWFSVSTRVNELLGWMKIGGAPTQAGDRTGRFLRGMVLGSFSQGIFRGIGGGFVGGVAGSVTGQGLSKSLRSQRTTTTTPFFERIGKKVSAMSELPATVGNKAEQWKRVVQYAPTNAQYKAREIKQDYLYGRMSESERQTRARNFTNERQKNLYDARKDMLQWDQQEKKQRVMRSLAHQAGQGQVILGKLQTRTSAINGTRIPPVARRITSRQHIREEQSLFQNISEKGKNEKKKNEGGRQ</sequence>
<dbReference type="AlphaFoldDB" id="A0A376H5E5"/>
<accession>A0A376H5E5</accession>
<gene>
    <name evidence="3" type="ORF">NCTC12360_01844</name>
</gene>
<evidence type="ECO:0000256" key="1">
    <source>
        <dbReference type="SAM" id="MobiDB-lite"/>
    </source>
</evidence>
<keyword evidence="2" id="KW-1133">Transmembrane helix</keyword>
<feature type="region of interest" description="Disordered" evidence="1">
    <location>
        <begin position="623"/>
        <end position="654"/>
    </location>
</feature>
<dbReference type="NCBIfam" id="NF046089">
    <property type="entry name" value="CD3337_EF1877"/>
    <property type="match status" value="1"/>
</dbReference>
<evidence type="ECO:0000256" key="2">
    <source>
        <dbReference type="SAM" id="Phobius"/>
    </source>
</evidence>
<feature type="transmembrane region" description="Helical" evidence="2">
    <location>
        <begin position="339"/>
        <end position="359"/>
    </location>
</feature>
<proteinExistence type="predicted"/>